<keyword evidence="1" id="KW-1133">Transmembrane helix</keyword>
<gene>
    <name evidence="4" type="ORF">A1507_18055</name>
</gene>
<dbReference type="OrthoDB" id="4611853at2"/>
<evidence type="ECO:0000259" key="2">
    <source>
        <dbReference type="Pfam" id="PF00534"/>
    </source>
</evidence>
<organism evidence="4 5">
    <name type="scientific">Methylomonas koyamae</name>
    <dbReference type="NCBI Taxonomy" id="702114"/>
    <lineage>
        <taxon>Bacteria</taxon>
        <taxon>Pseudomonadati</taxon>
        <taxon>Pseudomonadota</taxon>
        <taxon>Gammaproteobacteria</taxon>
        <taxon>Methylococcales</taxon>
        <taxon>Methylococcaceae</taxon>
        <taxon>Methylomonas</taxon>
    </lineage>
</organism>
<dbReference type="SUPFAM" id="SSF53756">
    <property type="entry name" value="UDP-Glycosyltransferase/glycogen phosphorylase"/>
    <property type="match status" value="1"/>
</dbReference>
<proteinExistence type="predicted"/>
<dbReference type="InterPro" id="IPR050194">
    <property type="entry name" value="Glycosyltransferase_grp1"/>
</dbReference>
<keyword evidence="1" id="KW-0472">Membrane</keyword>
<evidence type="ECO:0000313" key="4">
    <source>
        <dbReference type="EMBL" id="OAI13059.1"/>
    </source>
</evidence>
<feature type="transmembrane region" description="Helical" evidence="1">
    <location>
        <begin position="96"/>
        <end position="117"/>
    </location>
</feature>
<dbReference type="Proteomes" id="UP000077857">
    <property type="component" value="Unassembled WGS sequence"/>
</dbReference>
<comment type="caution">
    <text evidence="4">The sequence shown here is derived from an EMBL/GenBank/DDBJ whole genome shotgun (WGS) entry which is preliminary data.</text>
</comment>
<protein>
    <recommendedName>
        <fullName evidence="6">Glycosyl transferase family 1</fullName>
    </recommendedName>
</protein>
<dbReference type="Pfam" id="PF13579">
    <property type="entry name" value="Glyco_trans_4_4"/>
    <property type="match status" value="1"/>
</dbReference>
<feature type="domain" description="Glycosyltransferase subfamily 4-like N-terminal" evidence="3">
    <location>
        <begin position="32"/>
        <end position="177"/>
    </location>
</feature>
<dbReference type="RefSeq" id="WP_064041636.1">
    <property type="nucleotide sequence ID" value="NZ_LUUJ01000103.1"/>
</dbReference>
<dbReference type="GO" id="GO:0016757">
    <property type="term" value="F:glycosyltransferase activity"/>
    <property type="evidence" value="ECO:0007669"/>
    <property type="project" value="InterPro"/>
</dbReference>
<name>A0A177N7A0_9GAMM</name>
<evidence type="ECO:0000313" key="5">
    <source>
        <dbReference type="Proteomes" id="UP000077857"/>
    </source>
</evidence>
<evidence type="ECO:0000259" key="3">
    <source>
        <dbReference type="Pfam" id="PF13579"/>
    </source>
</evidence>
<evidence type="ECO:0008006" key="6">
    <source>
        <dbReference type="Google" id="ProtNLM"/>
    </source>
</evidence>
<dbReference type="PANTHER" id="PTHR45947">
    <property type="entry name" value="SULFOQUINOVOSYL TRANSFERASE SQD2"/>
    <property type="match status" value="1"/>
</dbReference>
<reference evidence="4 5" key="1">
    <citation type="submission" date="2016-03" db="EMBL/GenBank/DDBJ databases">
        <authorList>
            <person name="Ploux O."/>
        </authorList>
    </citation>
    <scope>NUCLEOTIDE SEQUENCE [LARGE SCALE GENOMIC DNA]</scope>
    <source>
        <strain evidence="4 5">R-45378</strain>
    </source>
</reference>
<sequence length="407" mass="45869">MSDRPNDAKRTKVLWLTSSYPRNEDDSASIFLRYLAESLVKQNVDLLILAPDHPEVKPSRQPPGLVCRHFRYFIPRRLQQLAYGSGILPNLLAAPWLYLQVPFFILSMLLAAAWILLSQRPSLIHAHWIFPQGTVAVLLGKLFRIPAIVTAHGSDVFLLKGRFLGVIKRWTVKNCTVWTSNSWATSGAIGEDGLLKPHIIPMGINYRHFALDNRKLSVKQTKLILLFVGRLVETKGVAVLLKAYALLSDALLDATELWIIGDGKEIERLKALAYECRIQDKVIFFGRLPNSQLPKYYAAADIFVSPSMIEGQGVTFLEALANGVPIICSDVGGVAEIIKHGETGLLVRPNNVDELFEAIYRLITNRELRMKLSKAGKKIARCYDWEYIAKQFISLYINQLNSAEFRL</sequence>
<feature type="domain" description="Glycosyl transferase family 1" evidence="2">
    <location>
        <begin position="214"/>
        <end position="378"/>
    </location>
</feature>
<dbReference type="Pfam" id="PF00534">
    <property type="entry name" value="Glycos_transf_1"/>
    <property type="match status" value="1"/>
</dbReference>
<dbReference type="Gene3D" id="3.40.50.2000">
    <property type="entry name" value="Glycogen Phosphorylase B"/>
    <property type="match status" value="2"/>
</dbReference>
<keyword evidence="1" id="KW-0812">Transmembrane</keyword>
<accession>A0A177N7A0</accession>
<dbReference type="InterPro" id="IPR001296">
    <property type="entry name" value="Glyco_trans_1"/>
</dbReference>
<dbReference type="EMBL" id="LUUJ01000103">
    <property type="protein sequence ID" value="OAI13059.1"/>
    <property type="molecule type" value="Genomic_DNA"/>
</dbReference>
<dbReference type="AlphaFoldDB" id="A0A177N7A0"/>
<evidence type="ECO:0000256" key="1">
    <source>
        <dbReference type="SAM" id="Phobius"/>
    </source>
</evidence>
<dbReference type="InterPro" id="IPR028098">
    <property type="entry name" value="Glyco_trans_4-like_N"/>
</dbReference>
<dbReference type="PANTHER" id="PTHR45947:SF3">
    <property type="entry name" value="SULFOQUINOVOSYL TRANSFERASE SQD2"/>
    <property type="match status" value="1"/>
</dbReference>